<dbReference type="InterPro" id="IPR051858">
    <property type="entry name" value="WD_repeat_GAD-1"/>
</dbReference>
<comment type="caution">
    <text evidence="5">The sequence shown here is derived from an EMBL/GenBank/DDBJ whole genome shotgun (WGS) entry which is preliminary data.</text>
</comment>
<dbReference type="STRING" id="101127.A0A1X2GYG7"/>
<accession>A0A1X2GYG7</accession>
<feature type="compositionally biased region" description="Polar residues" evidence="4">
    <location>
        <begin position="22"/>
        <end position="31"/>
    </location>
</feature>
<evidence type="ECO:0000313" key="6">
    <source>
        <dbReference type="Proteomes" id="UP000242146"/>
    </source>
</evidence>
<dbReference type="GO" id="GO:0035861">
    <property type="term" value="C:site of double-strand break"/>
    <property type="evidence" value="ECO:0007669"/>
    <property type="project" value="TreeGrafter"/>
</dbReference>
<feature type="region of interest" description="Disordered" evidence="4">
    <location>
        <begin position="552"/>
        <end position="575"/>
    </location>
</feature>
<keyword evidence="1 3" id="KW-0853">WD repeat</keyword>
<dbReference type="InterPro" id="IPR020472">
    <property type="entry name" value="WD40_PAC1"/>
</dbReference>
<feature type="compositionally biased region" description="Acidic residues" evidence="4">
    <location>
        <begin position="64"/>
        <end position="80"/>
    </location>
</feature>
<dbReference type="Proteomes" id="UP000242146">
    <property type="component" value="Unassembled WGS sequence"/>
</dbReference>
<dbReference type="InterPro" id="IPR036322">
    <property type="entry name" value="WD40_repeat_dom_sf"/>
</dbReference>
<organism evidence="5 6">
    <name type="scientific">Hesseltinella vesiculosa</name>
    <dbReference type="NCBI Taxonomy" id="101127"/>
    <lineage>
        <taxon>Eukaryota</taxon>
        <taxon>Fungi</taxon>
        <taxon>Fungi incertae sedis</taxon>
        <taxon>Mucoromycota</taxon>
        <taxon>Mucoromycotina</taxon>
        <taxon>Mucoromycetes</taxon>
        <taxon>Mucorales</taxon>
        <taxon>Cunninghamellaceae</taxon>
        <taxon>Hesseltinella</taxon>
    </lineage>
</organism>
<evidence type="ECO:0000313" key="5">
    <source>
        <dbReference type="EMBL" id="ORX63140.1"/>
    </source>
</evidence>
<dbReference type="Pfam" id="PF00400">
    <property type="entry name" value="WD40"/>
    <property type="match status" value="4"/>
</dbReference>
<dbReference type="AlphaFoldDB" id="A0A1X2GYG7"/>
<dbReference type="OrthoDB" id="10264376at2759"/>
<dbReference type="SMART" id="SM00320">
    <property type="entry name" value="WD40"/>
    <property type="match status" value="6"/>
</dbReference>
<dbReference type="EMBL" id="MCGT01000001">
    <property type="protein sequence ID" value="ORX63140.1"/>
    <property type="molecule type" value="Genomic_DNA"/>
</dbReference>
<feature type="region of interest" description="Disordered" evidence="4">
    <location>
        <begin position="462"/>
        <end position="531"/>
    </location>
</feature>
<dbReference type="PROSITE" id="PS50294">
    <property type="entry name" value="WD_REPEATS_REGION"/>
    <property type="match status" value="2"/>
</dbReference>
<dbReference type="Gene3D" id="2.130.10.10">
    <property type="entry name" value="YVTN repeat-like/Quinoprotein amine dehydrogenase"/>
    <property type="match status" value="2"/>
</dbReference>
<reference evidence="5 6" key="1">
    <citation type="submission" date="2016-07" db="EMBL/GenBank/DDBJ databases">
        <title>Pervasive Adenine N6-methylation of Active Genes in Fungi.</title>
        <authorList>
            <consortium name="DOE Joint Genome Institute"/>
            <person name="Mondo S.J."/>
            <person name="Dannebaum R.O."/>
            <person name="Kuo R.C."/>
            <person name="Labutti K."/>
            <person name="Haridas S."/>
            <person name="Kuo A."/>
            <person name="Salamov A."/>
            <person name="Ahrendt S.R."/>
            <person name="Lipzen A."/>
            <person name="Sullivan W."/>
            <person name="Andreopoulos W.B."/>
            <person name="Clum A."/>
            <person name="Lindquist E."/>
            <person name="Daum C."/>
            <person name="Ramamoorthy G.K."/>
            <person name="Gryganskyi A."/>
            <person name="Culley D."/>
            <person name="Magnuson J.K."/>
            <person name="James T.Y."/>
            <person name="O'Malley M.A."/>
            <person name="Stajich J.E."/>
            <person name="Spatafora J.W."/>
            <person name="Visel A."/>
            <person name="Grigoriev I.V."/>
        </authorList>
    </citation>
    <scope>NUCLEOTIDE SEQUENCE [LARGE SCALE GENOMIC DNA]</scope>
    <source>
        <strain evidence="5 6">NRRL 3301</strain>
    </source>
</reference>
<feature type="repeat" description="WD" evidence="3">
    <location>
        <begin position="297"/>
        <end position="338"/>
    </location>
</feature>
<dbReference type="InterPro" id="IPR015943">
    <property type="entry name" value="WD40/YVTN_repeat-like_dom_sf"/>
</dbReference>
<feature type="compositionally biased region" description="Basic and acidic residues" evidence="4">
    <location>
        <begin position="512"/>
        <end position="526"/>
    </location>
</feature>
<dbReference type="InterPro" id="IPR001680">
    <property type="entry name" value="WD40_rpt"/>
</dbReference>
<dbReference type="PROSITE" id="PS50082">
    <property type="entry name" value="WD_REPEATS_2"/>
    <property type="match status" value="4"/>
</dbReference>
<sequence>MNDEWAAFADMMPSSFGKKAKPSNNANTVNFEKTKRQETKMIDPAMNEPPASAEKKSDNHAQSSDDDDDDDDESDNDSDEPSSAMSLEPPISHEVTLKDHTRTVSALALDPAGSRLISGGYDYDVKLWDFAGMNQSFRPFRSFQPFGDYQIHDIQYSLTGDSFLAISGASNARLFDREGQSKYNDGFMKGDPYIRDLRHTAGHVGPLSGVTWHPDARDTFATSSQDGTLRVWNVEQHRKQKLVIAYKSKERGGRSAATALAYTHNASLLAGAYQDGTIQVWDTKGPFVRPAVPIPDAHQKQSETSSLLFSKDNFTLVSRGGDDSVKVWDIRNAKKPVSVQYGLDIVHPRVNVIFSPDERLILTGTACPKDKGVGKLVMMDRNTLEIQRTMHIGPSSVVKVLWHPRINQIFTGSANGDIHAFYSPDYSHRGVKMAVSKAPKKRAVDDYEINRPIINPHALPMYREEKVRSKKRQLQKQRKDPVASHRPDLPVGKHGVGGRVAHGQQHATLKHLSKDTRRDEDPREALLRYANAPKDDEMSWVSKVYEETQPKAIFNEEEEEEAPKKKKKKGLFDIK</sequence>
<name>A0A1X2GYG7_9FUNG</name>
<dbReference type="PANTHER" id="PTHR16017:SF0">
    <property type="entry name" value="WD REPEAT-CONTAINING PROTEIN 70"/>
    <property type="match status" value="1"/>
</dbReference>
<gene>
    <name evidence="5" type="ORF">DM01DRAFT_1298128</name>
</gene>
<evidence type="ECO:0000256" key="3">
    <source>
        <dbReference type="PROSITE-ProRule" id="PRU00221"/>
    </source>
</evidence>
<dbReference type="GO" id="GO:0005634">
    <property type="term" value="C:nucleus"/>
    <property type="evidence" value="ECO:0007669"/>
    <property type="project" value="TreeGrafter"/>
</dbReference>
<feature type="repeat" description="WD" evidence="3">
    <location>
        <begin position="200"/>
        <end position="242"/>
    </location>
</feature>
<proteinExistence type="predicted"/>
<evidence type="ECO:0000256" key="4">
    <source>
        <dbReference type="SAM" id="MobiDB-lite"/>
    </source>
</evidence>
<keyword evidence="6" id="KW-1185">Reference proteome</keyword>
<feature type="compositionally biased region" description="Basic and acidic residues" evidence="4">
    <location>
        <begin position="477"/>
        <end position="488"/>
    </location>
</feature>
<evidence type="ECO:0000256" key="1">
    <source>
        <dbReference type="ARBA" id="ARBA00022574"/>
    </source>
</evidence>
<protein>
    <submittedName>
        <fullName evidence="5">WD40 repeat-like protein</fullName>
    </submittedName>
</protein>
<dbReference type="PANTHER" id="PTHR16017">
    <property type="entry name" value="GASTRULATION DEFECTIVE PROTEIN 1-RELATED"/>
    <property type="match status" value="1"/>
</dbReference>
<feature type="repeat" description="WD" evidence="3">
    <location>
        <begin position="97"/>
        <end position="129"/>
    </location>
</feature>
<feature type="region of interest" description="Disordered" evidence="4">
    <location>
        <begin position="1"/>
        <end position="98"/>
    </location>
</feature>
<evidence type="ECO:0000256" key="2">
    <source>
        <dbReference type="ARBA" id="ARBA00022737"/>
    </source>
</evidence>
<dbReference type="PRINTS" id="PR00320">
    <property type="entry name" value="GPROTEINBRPT"/>
</dbReference>
<keyword evidence="2" id="KW-0677">Repeat</keyword>
<dbReference type="SUPFAM" id="SSF50978">
    <property type="entry name" value="WD40 repeat-like"/>
    <property type="match status" value="1"/>
</dbReference>
<feature type="compositionally biased region" description="Basic and acidic residues" evidence="4">
    <location>
        <begin position="32"/>
        <end position="41"/>
    </location>
</feature>
<feature type="repeat" description="WD" evidence="3">
    <location>
        <begin position="250"/>
        <end position="282"/>
    </location>
</feature>